<keyword evidence="2" id="KW-1185">Reference proteome</keyword>
<accession>U3TES5</accession>
<organism evidence="1 2">
    <name type="scientific">Aeropyrum camini SY1 = JCM 12091</name>
    <dbReference type="NCBI Taxonomy" id="1198449"/>
    <lineage>
        <taxon>Archaea</taxon>
        <taxon>Thermoproteota</taxon>
        <taxon>Thermoprotei</taxon>
        <taxon>Desulfurococcales</taxon>
        <taxon>Desulfurococcaceae</taxon>
        <taxon>Aeropyrum</taxon>
    </lineage>
</organism>
<proteinExistence type="predicted"/>
<dbReference type="eggNOG" id="arCOG00194">
    <property type="taxonomic scope" value="Archaea"/>
</dbReference>
<dbReference type="STRING" id="1198449.ACAM_0360"/>
<dbReference type="KEGG" id="acj:ACAM_0360"/>
<dbReference type="Proteomes" id="UP000016887">
    <property type="component" value="Chromosome"/>
</dbReference>
<keyword evidence="1" id="KW-0067">ATP-binding</keyword>
<gene>
    <name evidence="1" type="ORF">ACAM_0360</name>
</gene>
<reference evidence="1 2" key="1">
    <citation type="journal article" date="2013" name="Appl. Environ. Microbiol.">
        <title>Variation of the Virus-Related Elements within Syntenic Genomes of the Hyperthermophilic Archaeon Aeropyrum.</title>
        <authorList>
            <person name="Daifuku T."/>
            <person name="Yoshida T."/>
            <person name="Kitamura T."/>
            <person name="Kawaichi S."/>
            <person name="Inoue T."/>
            <person name="Nomura K."/>
            <person name="Yoshida Y."/>
            <person name="Kuno S."/>
            <person name="Sako Y."/>
        </authorList>
    </citation>
    <scope>NUCLEOTIDE SEQUENCE [LARGE SCALE GENOMIC DNA]</scope>
    <source>
        <strain evidence="1 2">SY1</strain>
    </source>
</reference>
<dbReference type="EMBL" id="AP012489">
    <property type="protein sequence ID" value="BAN89829.1"/>
    <property type="molecule type" value="Genomic_DNA"/>
</dbReference>
<sequence length="79" mass="8595">MYKARVSENLSPERLAVDGVRVVRSNGEVELVVSSGKALESVLRMLLDAGLEDLEVRDATLGEVFMHFYERTSGPGGKG</sequence>
<name>U3TES5_9CREN</name>
<dbReference type="AlphaFoldDB" id="U3TES5"/>
<evidence type="ECO:0000313" key="2">
    <source>
        <dbReference type="Proteomes" id="UP000016887"/>
    </source>
</evidence>
<dbReference type="GO" id="GO:0005524">
    <property type="term" value="F:ATP binding"/>
    <property type="evidence" value="ECO:0007669"/>
    <property type="project" value="UniProtKB-KW"/>
</dbReference>
<evidence type="ECO:0000313" key="1">
    <source>
        <dbReference type="EMBL" id="BAN89829.1"/>
    </source>
</evidence>
<keyword evidence="1" id="KW-0547">Nucleotide-binding</keyword>
<protein>
    <submittedName>
        <fullName evidence="1">ABC transporter ATP-binding protein</fullName>
    </submittedName>
</protein>